<reference evidence="1" key="1">
    <citation type="journal article" date="2014" name="Front. Microbiol.">
        <title>High frequency of phylogenetically diverse reductive dehalogenase-homologous genes in deep subseafloor sedimentary metagenomes.</title>
        <authorList>
            <person name="Kawai M."/>
            <person name="Futagami T."/>
            <person name="Toyoda A."/>
            <person name="Takaki Y."/>
            <person name="Nishi S."/>
            <person name="Hori S."/>
            <person name="Arai W."/>
            <person name="Tsubouchi T."/>
            <person name="Morono Y."/>
            <person name="Uchiyama I."/>
            <person name="Ito T."/>
            <person name="Fujiyama A."/>
            <person name="Inagaki F."/>
            <person name="Takami H."/>
        </authorList>
    </citation>
    <scope>NUCLEOTIDE SEQUENCE</scope>
    <source>
        <strain evidence="1">Expedition CK06-06</strain>
    </source>
</reference>
<name>X1AMX3_9ZZZZ</name>
<proteinExistence type="predicted"/>
<organism evidence="1">
    <name type="scientific">marine sediment metagenome</name>
    <dbReference type="NCBI Taxonomy" id="412755"/>
    <lineage>
        <taxon>unclassified sequences</taxon>
        <taxon>metagenomes</taxon>
        <taxon>ecological metagenomes</taxon>
    </lineage>
</organism>
<evidence type="ECO:0000313" key="1">
    <source>
        <dbReference type="EMBL" id="GAG84060.1"/>
    </source>
</evidence>
<protein>
    <submittedName>
        <fullName evidence="1">Uncharacterized protein</fullName>
    </submittedName>
</protein>
<feature type="non-terminal residue" evidence="1">
    <location>
        <position position="37"/>
    </location>
</feature>
<accession>X1AMX3</accession>
<dbReference type="AlphaFoldDB" id="X1AMX3"/>
<comment type="caution">
    <text evidence="1">The sequence shown here is derived from an EMBL/GenBank/DDBJ whole genome shotgun (WGS) entry which is preliminary data.</text>
</comment>
<sequence>MFHISMKKPKIEANISRESKDWLVFIVLGYSGGLPFL</sequence>
<gene>
    <name evidence="1" type="ORF">S01H4_24239</name>
</gene>
<dbReference type="EMBL" id="BART01011359">
    <property type="protein sequence ID" value="GAG84060.1"/>
    <property type="molecule type" value="Genomic_DNA"/>
</dbReference>